<proteinExistence type="predicted"/>
<evidence type="ECO:0000313" key="7">
    <source>
        <dbReference type="Proteomes" id="UP000281468"/>
    </source>
</evidence>
<gene>
    <name evidence="6" type="ORF">D0862_01346</name>
</gene>
<keyword evidence="5" id="KW-0732">Signal</keyword>
<organism evidence="6 7">
    <name type="scientific">Hortaea werneckii</name>
    <name type="common">Black yeast</name>
    <name type="synonym">Cladosporium werneckii</name>
    <dbReference type="NCBI Taxonomy" id="91943"/>
    <lineage>
        <taxon>Eukaryota</taxon>
        <taxon>Fungi</taxon>
        <taxon>Dikarya</taxon>
        <taxon>Ascomycota</taxon>
        <taxon>Pezizomycotina</taxon>
        <taxon>Dothideomycetes</taxon>
        <taxon>Dothideomycetidae</taxon>
        <taxon>Mycosphaerellales</taxon>
        <taxon>Teratosphaeriaceae</taxon>
        <taxon>Hortaea</taxon>
    </lineage>
</organism>
<feature type="repeat" description="ANK" evidence="3">
    <location>
        <begin position="587"/>
        <end position="619"/>
    </location>
</feature>
<feature type="chain" id="PRO_5018319006" evidence="5">
    <location>
        <begin position="21"/>
        <end position="808"/>
    </location>
</feature>
<dbReference type="PANTHER" id="PTHR24198:SF165">
    <property type="entry name" value="ANKYRIN REPEAT-CONTAINING PROTEIN-RELATED"/>
    <property type="match status" value="1"/>
</dbReference>
<dbReference type="EMBL" id="QWIQ01000020">
    <property type="protein sequence ID" value="RMZ16233.1"/>
    <property type="molecule type" value="Genomic_DNA"/>
</dbReference>
<reference evidence="6 7" key="1">
    <citation type="journal article" date="2018" name="BMC Genomics">
        <title>Genomic evidence for intraspecific hybridization in a clonal and extremely halotolerant yeast.</title>
        <authorList>
            <person name="Gostincar C."/>
            <person name="Stajich J.E."/>
            <person name="Zupancic J."/>
            <person name="Zalar P."/>
            <person name="Gunde-Cimerman N."/>
        </authorList>
    </citation>
    <scope>NUCLEOTIDE SEQUENCE [LARGE SCALE GENOMIC DNA]</scope>
    <source>
        <strain evidence="6 7">EXF-171</strain>
    </source>
</reference>
<dbReference type="PROSITE" id="PS50297">
    <property type="entry name" value="ANK_REP_REGION"/>
    <property type="match status" value="1"/>
</dbReference>
<comment type="caution">
    <text evidence="6">The sequence shown here is derived from an EMBL/GenBank/DDBJ whole genome shotgun (WGS) entry which is preliminary data.</text>
</comment>
<dbReference type="InterPro" id="IPR011990">
    <property type="entry name" value="TPR-like_helical_dom_sf"/>
</dbReference>
<dbReference type="Gene3D" id="1.25.40.20">
    <property type="entry name" value="Ankyrin repeat-containing domain"/>
    <property type="match status" value="2"/>
</dbReference>
<dbReference type="PROSITE" id="PS50088">
    <property type="entry name" value="ANK_REPEAT"/>
    <property type="match status" value="1"/>
</dbReference>
<evidence type="ECO:0000313" key="6">
    <source>
        <dbReference type="EMBL" id="RMZ16233.1"/>
    </source>
</evidence>
<name>A0A3M7HSK0_HORWE</name>
<keyword evidence="1" id="KW-0677">Repeat</keyword>
<dbReference type="AlphaFoldDB" id="A0A3M7HSK0"/>
<evidence type="ECO:0000256" key="4">
    <source>
        <dbReference type="SAM" id="MobiDB-lite"/>
    </source>
</evidence>
<dbReference type="Gene3D" id="1.25.40.10">
    <property type="entry name" value="Tetratricopeptide repeat domain"/>
    <property type="match status" value="1"/>
</dbReference>
<dbReference type="Pfam" id="PF12796">
    <property type="entry name" value="Ank_2"/>
    <property type="match status" value="1"/>
</dbReference>
<dbReference type="PANTHER" id="PTHR24198">
    <property type="entry name" value="ANKYRIN REPEAT AND PROTEIN KINASE DOMAIN-CONTAINING PROTEIN"/>
    <property type="match status" value="1"/>
</dbReference>
<dbReference type="Proteomes" id="UP000281468">
    <property type="component" value="Unassembled WGS sequence"/>
</dbReference>
<feature type="region of interest" description="Disordered" evidence="4">
    <location>
        <begin position="189"/>
        <end position="213"/>
    </location>
</feature>
<accession>A0A3M7HSK0</accession>
<sequence>MISQHFAFLVMAELQTTAAAAELCGLAAKLCRLIKRAKDAGDIAKDAHERIEKLGEVLMGVEDAFEDDEHMLPPQQNVRRRIDESIAACRKVLEEVDKKFCGSGSAEQGQRVGLGARFKIAFSEDTLPRLQRDVQTHMNALQLNLSLLHTHNVHPSVQPLIRIRYKLSALSGQNQAVLEQLGKLNAQRTTFQDSDQDSEQSPNGRRVSATEDEVQVAARRVMAESVAEAEEVVERFTSEYLPDPQSDIQHSRLGCDSILSPRDSPLMTPATGVTQEGDMIGLSLSALSLSSLRAPLDEVAPLSILDQYITSYYSRFESDLERAKLSQAEAALSEAMSYSELRERKYGQPFTARVQYQEELAEVHQRQQKYSEAIREIQELIRESENSVDVSTKIAQARQHQLLGLVYFNRHQKPADSPRLSDRADLERASKHALTALKKRDQLLKAGETPGALENETSRQRQCHQLLVDVFSARGMVIEAQVHKRILQDSPVQCLEDPRRPSEATSRPPTDYVVEENWLDLCQQIIRENEQDQMPGIVALDEFSVEPLEEIEKTTLLFNAVDREDATAMHKLLDPADGANVNAQGRHGDTALHVGASRGSYEMVSVLLHYRAQVNLRDRFGETALLKAVKGGHLETVKALARLDTAVDFGLLYEDDLTVLHFAVDTASTAMTALLLDLTPQLADGVERRGLTALHHCAEQGYIEQAETLLNHRHPVDVNAVDRANRTALHMAFVGPRVTRDRMAEILIRHHAQIDKGRPHPRFKESPALRRTDTRTSVSTQGTTGTTSSVTSRHSSVFSRLSLGRRTS</sequence>
<dbReference type="InterPro" id="IPR002110">
    <property type="entry name" value="Ankyrin_rpt"/>
</dbReference>
<dbReference type="SUPFAM" id="SSF48403">
    <property type="entry name" value="Ankyrin repeat"/>
    <property type="match status" value="1"/>
</dbReference>
<evidence type="ECO:0000256" key="1">
    <source>
        <dbReference type="ARBA" id="ARBA00022737"/>
    </source>
</evidence>
<feature type="compositionally biased region" description="Basic and acidic residues" evidence="4">
    <location>
        <begin position="754"/>
        <end position="774"/>
    </location>
</feature>
<feature type="compositionally biased region" description="Polar residues" evidence="4">
    <location>
        <begin position="189"/>
        <end position="203"/>
    </location>
</feature>
<keyword evidence="2 3" id="KW-0040">ANK repeat</keyword>
<dbReference type="InterPro" id="IPR036770">
    <property type="entry name" value="Ankyrin_rpt-contain_sf"/>
</dbReference>
<evidence type="ECO:0000256" key="2">
    <source>
        <dbReference type="ARBA" id="ARBA00023043"/>
    </source>
</evidence>
<evidence type="ECO:0000256" key="3">
    <source>
        <dbReference type="PROSITE-ProRule" id="PRU00023"/>
    </source>
</evidence>
<evidence type="ECO:0000256" key="5">
    <source>
        <dbReference type="SAM" id="SignalP"/>
    </source>
</evidence>
<feature type="compositionally biased region" description="Low complexity" evidence="4">
    <location>
        <begin position="775"/>
        <end position="800"/>
    </location>
</feature>
<protein>
    <submittedName>
        <fullName evidence="6">Uncharacterized protein</fullName>
    </submittedName>
</protein>
<dbReference type="SMART" id="SM00248">
    <property type="entry name" value="ANK"/>
    <property type="match status" value="5"/>
</dbReference>
<feature type="region of interest" description="Disordered" evidence="4">
    <location>
        <begin position="754"/>
        <end position="808"/>
    </location>
</feature>
<feature type="signal peptide" evidence="5">
    <location>
        <begin position="1"/>
        <end position="20"/>
    </location>
</feature>
<dbReference type="Pfam" id="PF13857">
    <property type="entry name" value="Ank_5"/>
    <property type="match status" value="1"/>
</dbReference>